<dbReference type="AlphaFoldDB" id="A0A841GXE3"/>
<keyword evidence="3" id="KW-0328">Glycosyltransferase</keyword>
<dbReference type="Gene3D" id="3.40.50.2000">
    <property type="entry name" value="Glycogen Phosphorylase B"/>
    <property type="match status" value="2"/>
</dbReference>
<dbReference type="InterPro" id="IPR001296">
    <property type="entry name" value="Glyco_trans_1"/>
</dbReference>
<evidence type="ECO:0000259" key="1">
    <source>
        <dbReference type="Pfam" id="PF00534"/>
    </source>
</evidence>
<evidence type="ECO:0000313" key="4">
    <source>
        <dbReference type="Proteomes" id="UP000582837"/>
    </source>
</evidence>
<evidence type="ECO:0000259" key="2">
    <source>
        <dbReference type="Pfam" id="PF13439"/>
    </source>
</evidence>
<feature type="domain" description="Glycosyltransferase subfamily 4-like N-terminal" evidence="2">
    <location>
        <begin position="18"/>
        <end position="173"/>
    </location>
</feature>
<keyword evidence="4" id="KW-1185">Reference proteome</keyword>
<name>A0A841GXE3_9BACT</name>
<dbReference type="SUPFAM" id="SSF53756">
    <property type="entry name" value="UDP-Glycosyltransferase/glycogen phosphorylase"/>
    <property type="match status" value="1"/>
</dbReference>
<protein>
    <submittedName>
        <fullName evidence="3">Rhamnosyl/mannosyltransferase</fullName>
        <ecNumber evidence="3">2.4.1.-</ecNumber>
    </submittedName>
</protein>
<dbReference type="RefSeq" id="WP_170039884.1">
    <property type="nucleotide sequence ID" value="NZ_JABDTL010000002.1"/>
</dbReference>
<organism evidence="3 4">
    <name type="scientific">Longimicrobium terrae</name>
    <dbReference type="NCBI Taxonomy" id="1639882"/>
    <lineage>
        <taxon>Bacteria</taxon>
        <taxon>Pseudomonadati</taxon>
        <taxon>Gemmatimonadota</taxon>
        <taxon>Longimicrobiia</taxon>
        <taxon>Longimicrobiales</taxon>
        <taxon>Longimicrobiaceae</taxon>
        <taxon>Longimicrobium</taxon>
    </lineage>
</organism>
<proteinExistence type="predicted"/>
<evidence type="ECO:0000313" key="3">
    <source>
        <dbReference type="EMBL" id="MBB6070116.1"/>
    </source>
</evidence>
<comment type="caution">
    <text evidence="3">The sequence shown here is derived from an EMBL/GenBank/DDBJ whole genome shotgun (WGS) entry which is preliminary data.</text>
</comment>
<accession>A0A841GXE3</accession>
<dbReference type="PANTHER" id="PTHR45947:SF3">
    <property type="entry name" value="SULFOQUINOVOSYL TRANSFERASE SQD2"/>
    <property type="match status" value="1"/>
</dbReference>
<feature type="domain" description="Glycosyl transferase family 1" evidence="1">
    <location>
        <begin position="190"/>
        <end position="343"/>
    </location>
</feature>
<keyword evidence="3" id="KW-0808">Transferase</keyword>
<dbReference type="Pfam" id="PF00534">
    <property type="entry name" value="Glycos_transf_1"/>
    <property type="match status" value="1"/>
</dbReference>
<dbReference type="PANTHER" id="PTHR45947">
    <property type="entry name" value="SULFOQUINOVOSYL TRANSFERASE SQD2"/>
    <property type="match status" value="1"/>
</dbReference>
<sequence>MSRLRVLHVGKFYPPHRGGMESHVATLCRQLKADAEVQVIVSADGKRTETDVVDGVPVTRIGTAFGFASASINPGMARAIRRAEVDVIHFHHPNPTAVLSYLASRNPAPLVVTYHSDIVRQRVLGAGFAPVLHLFLRRARVILASSAEYARTSPTLRRHADRVRIVPFGIRVDEYAAPDPAEVAALRGRLGPRVVLGAGRLVYYKGFEYLVRAMASVPGQLVLVGDGPLREPLQALAEELGIADRVTFAGAVPDLAPWYAAADVFVLPAVERSEAFGLVQLEAMSAGLPVINTRIPSGVPFVSMDGESGLTVPPRDAPALADALARLLDDEPLRARLAQGARDRVAASFSLERMAAETMDAYRAALAAG</sequence>
<dbReference type="Proteomes" id="UP000582837">
    <property type="component" value="Unassembled WGS sequence"/>
</dbReference>
<dbReference type="GO" id="GO:0016757">
    <property type="term" value="F:glycosyltransferase activity"/>
    <property type="evidence" value="ECO:0007669"/>
    <property type="project" value="UniProtKB-KW"/>
</dbReference>
<dbReference type="InterPro" id="IPR050194">
    <property type="entry name" value="Glycosyltransferase_grp1"/>
</dbReference>
<dbReference type="Pfam" id="PF13439">
    <property type="entry name" value="Glyco_transf_4"/>
    <property type="match status" value="1"/>
</dbReference>
<dbReference type="EC" id="2.4.1.-" evidence="3"/>
<dbReference type="EMBL" id="JACHIA010000003">
    <property type="protein sequence ID" value="MBB6070116.1"/>
    <property type="molecule type" value="Genomic_DNA"/>
</dbReference>
<dbReference type="InterPro" id="IPR028098">
    <property type="entry name" value="Glyco_trans_4-like_N"/>
</dbReference>
<gene>
    <name evidence="3" type="ORF">HNQ61_001733</name>
</gene>
<reference evidence="3 4" key="1">
    <citation type="submission" date="2020-08" db="EMBL/GenBank/DDBJ databases">
        <title>Genomic Encyclopedia of Type Strains, Phase IV (KMG-IV): sequencing the most valuable type-strain genomes for metagenomic binning, comparative biology and taxonomic classification.</title>
        <authorList>
            <person name="Goeker M."/>
        </authorList>
    </citation>
    <scope>NUCLEOTIDE SEQUENCE [LARGE SCALE GENOMIC DNA]</scope>
    <source>
        <strain evidence="3 4">DSM 29007</strain>
    </source>
</reference>